<organism evidence="4 5">
    <name type="scientific">Swaminathania salitolerans</name>
    <dbReference type="NCBI Taxonomy" id="182838"/>
    <lineage>
        <taxon>Bacteria</taxon>
        <taxon>Pseudomonadati</taxon>
        <taxon>Pseudomonadota</taxon>
        <taxon>Alphaproteobacteria</taxon>
        <taxon>Acetobacterales</taxon>
        <taxon>Acetobacteraceae</taxon>
        <taxon>Swaminathania</taxon>
    </lineage>
</organism>
<feature type="region of interest" description="Disordered" evidence="1">
    <location>
        <begin position="323"/>
        <end position="344"/>
    </location>
</feature>
<keyword evidence="2" id="KW-1133">Transmembrane helix</keyword>
<protein>
    <submittedName>
        <fullName evidence="4">LytR family transcriptional regulator</fullName>
    </submittedName>
</protein>
<comment type="caution">
    <text evidence="4">The sequence shown here is derived from an EMBL/GenBank/DDBJ whole genome shotgun (WGS) entry which is preliminary data.</text>
</comment>
<dbReference type="SMART" id="SM00850">
    <property type="entry name" value="LytTR"/>
    <property type="match status" value="1"/>
</dbReference>
<gene>
    <name evidence="4" type="ORF">SSA02_23580</name>
</gene>
<evidence type="ECO:0000313" key="4">
    <source>
        <dbReference type="EMBL" id="GEL03195.1"/>
    </source>
</evidence>
<dbReference type="InterPro" id="IPR007492">
    <property type="entry name" value="LytTR_DNA-bd_dom"/>
</dbReference>
<feature type="transmembrane region" description="Helical" evidence="2">
    <location>
        <begin position="97"/>
        <end position="115"/>
    </location>
</feature>
<feature type="transmembrane region" description="Helical" evidence="2">
    <location>
        <begin position="64"/>
        <end position="85"/>
    </location>
</feature>
<dbReference type="GO" id="GO:0003677">
    <property type="term" value="F:DNA binding"/>
    <property type="evidence" value="ECO:0007669"/>
    <property type="project" value="InterPro"/>
</dbReference>
<feature type="transmembrane region" description="Helical" evidence="2">
    <location>
        <begin position="135"/>
        <end position="154"/>
    </location>
</feature>
<reference evidence="4 5" key="1">
    <citation type="submission" date="2019-07" db="EMBL/GenBank/DDBJ databases">
        <title>Whole genome shotgun sequence of Swaminathania salitolerans NBRC 104436.</title>
        <authorList>
            <person name="Hosoyama A."/>
            <person name="Uohara A."/>
            <person name="Ohji S."/>
            <person name="Ichikawa N."/>
        </authorList>
    </citation>
    <scope>NUCLEOTIDE SEQUENCE [LARGE SCALE GENOMIC DNA]</scope>
    <source>
        <strain evidence="4 5">NBRC 104436</strain>
    </source>
</reference>
<feature type="transmembrane region" description="Helical" evidence="2">
    <location>
        <begin position="32"/>
        <end position="52"/>
    </location>
</feature>
<keyword evidence="2" id="KW-0472">Membrane</keyword>
<evidence type="ECO:0000313" key="5">
    <source>
        <dbReference type="Proteomes" id="UP000321405"/>
    </source>
</evidence>
<evidence type="ECO:0000256" key="2">
    <source>
        <dbReference type="SAM" id="Phobius"/>
    </source>
</evidence>
<sequence length="344" mass="37419">MEPSGIGSDPEYPDRAGRISARDGFVLRSDMFLRGLLLSTGGGLFLGILGPYGSYQNPGTLERVAYWVASIMVGLGLYAGPLLLLRRVYSGRTGLPYWSGVVAGTAFLSLFQTLITRGLALSIWPRIALHLPGWWTWYAQVLAIALPCVLVVMLRQQSGRKDTNPGSDRIGHGTDPRLPVRRIVRSDPSTLPEATPEATPEASRSAGVGYAAAHPGAAYPPPERIDALQMEDHYIRCHLIAGSRLVHGVFRDALARQSGCDGLQVHRSWWVARRAVSRWDGTPRSLRLHLRNGLTVPVARAQVARLREAGWLEAERGDEGVSDVESACERTGSRIQGSAAERAG</sequence>
<feature type="region of interest" description="Disordered" evidence="1">
    <location>
        <begin position="183"/>
        <end position="207"/>
    </location>
</feature>
<proteinExistence type="predicted"/>
<feature type="domain" description="HTH LytTR-type" evidence="3">
    <location>
        <begin position="221"/>
        <end position="312"/>
    </location>
</feature>
<name>A0A511BSD1_9PROT</name>
<evidence type="ECO:0000259" key="3">
    <source>
        <dbReference type="PROSITE" id="PS50930"/>
    </source>
</evidence>
<dbReference type="Pfam" id="PF04397">
    <property type="entry name" value="LytTR"/>
    <property type="match status" value="1"/>
</dbReference>
<accession>A0A511BSD1</accession>
<evidence type="ECO:0000256" key="1">
    <source>
        <dbReference type="SAM" id="MobiDB-lite"/>
    </source>
</evidence>
<dbReference type="Proteomes" id="UP000321405">
    <property type="component" value="Unassembled WGS sequence"/>
</dbReference>
<keyword evidence="5" id="KW-1185">Reference proteome</keyword>
<dbReference type="AlphaFoldDB" id="A0A511BSD1"/>
<keyword evidence="2" id="KW-0812">Transmembrane</keyword>
<dbReference type="PROSITE" id="PS50930">
    <property type="entry name" value="HTH_LYTTR"/>
    <property type="match status" value="1"/>
</dbReference>
<dbReference type="EMBL" id="BJVC01000006">
    <property type="protein sequence ID" value="GEL03195.1"/>
    <property type="molecule type" value="Genomic_DNA"/>
</dbReference>